<dbReference type="PROSITE" id="PS51257">
    <property type="entry name" value="PROKAR_LIPOPROTEIN"/>
    <property type="match status" value="1"/>
</dbReference>
<dbReference type="Proteomes" id="UP000002215">
    <property type="component" value="Chromosome"/>
</dbReference>
<reference evidence="3" key="1">
    <citation type="submission" date="2009-08" db="EMBL/GenBank/DDBJ databases">
        <title>The complete genome of Chitinophaga pinensis DSM 2588.</title>
        <authorList>
            <consortium name="US DOE Joint Genome Institute (JGI-PGF)"/>
            <person name="Lucas S."/>
            <person name="Copeland A."/>
            <person name="Lapidus A."/>
            <person name="Glavina del Rio T."/>
            <person name="Dalin E."/>
            <person name="Tice H."/>
            <person name="Bruce D."/>
            <person name="Goodwin L."/>
            <person name="Pitluck S."/>
            <person name="Kyrpides N."/>
            <person name="Mavromatis K."/>
            <person name="Ivanova N."/>
            <person name="Mikhailova N."/>
            <person name="Sims D."/>
            <person name="Meinche L."/>
            <person name="Brettin T."/>
            <person name="Detter J.C."/>
            <person name="Han C."/>
            <person name="Larimer F."/>
            <person name="Land M."/>
            <person name="Hauser L."/>
            <person name="Markowitz V."/>
            <person name="Cheng J.-F."/>
            <person name="Hugenholtz P."/>
            <person name="Woyke T."/>
            <person name="Wu D."/>
            <person name="Spring S."/>
            <person name="Klenk H.-P."/>
            <person name="Eisen J.A."/>
        </authorList>
    </citation>
    <scope>NUCLEOTIDE SEQUENCE [LARGE SCALE GENOMIC DNA]</scope>
    <source>
        <strain evidence="3">ATCC 43595 / DSM 2588 / LMG 13176 / NBRC 15968 / NCIMB 11800 / UQM 2034</strain>
    </source>
</reference>
<dbReference type="CDD" id="cd12967">
    <property type="entry name" value="CBM_SusE-F_like_u1"/>
    <property type="match status" value="1"/>
</dbReference>
<dbReference type="OrthoDB" id="975117at2"/>
<dbReference type="AlphaFoldDB" id="A0A979G8C1"/>
<gene>
    <name evidence="2" type="ordered locus">Cpin_5090</name>
</gene>
<proteinExistence type="predicted"/>
<dbReference type="KEGG" id="cpi:Cpin_5090"/>
<organism evidence="2 3">
    <name type="scientific">Chitinophaga pinensis (strain ATCC 43595 / DSM 2588 / LMG 13176 / NBRC 15968 / NCIMB 11800 / UQM 2034)</name>
    <dbReference type="NCBI Taxonomy" id="485918"/>
    <lineage>
        <taxon>Bacteria</taxon>
        <taxon>Pseudomonadati</taxon>
        <taxon>Bacteroidota</taxon>
        <taxon>Chitinophagia</taxon>
        <taxon>Chitinophagales</taxon>
        <taxon>Chitinophagaceae</taxon>
        <taxon>Chitinophaga</taxon>
    </lineage>
</organism>
<evidence type="ECO:0000259" key="1">
    <source>
        <dbReference type="Pfam" id="PF14292"/>
    </source>
</evidence>
<dbReference type="EMBL" id="CP001699">
    <property type="protein sequence ID" value="ACU62522.1"/>
    <property type="molecule type" value="Genomic_DNA"/>
</dbReference>
<accession>A0A979G8C1</accession>
<name>A0A979G8C1_CHIPD</name>
<sequence length="345" mass="36744">MNAWLNKIIAGSLCVLALASCEKQDSFTQVKTGTTPAFSATATEFVFSADKASENAVTYTWTASQDWGYRAVVNYTLEVAEKGNGFRNASEIFSANNGLTKTFTVAQLNQAINNMGLAAGREHQLVIRVKAAVDTIGDKVYSDSVLLNVTPYYVPKIYPAIYVPGGYQGWSFDNDGLGALASVNNDKKYEGYLNFPDANTEFKITPAKSWDLNYGDAGGGSLVSNGGNIKAAEAGYYRLTVDLNALSFTISRTTWSVTGSAAGGADKAMTFNAATKKWSVTTPLAAGSFYFRANNANTISLSDDDNNGVLNAGAAGVINITTPGTYTITMDLSNPGNYVYTLSVQ</sequence>
<evidence type="ECO:0000313" key="3">
    <source>
        <dbReference type="Proteomes" id="UP000002215"/>
    </source>
</evidence>
<dbReference type="Pfam" id="PF14292">
    <property type="entry name" value="SusE"/>
    <property type="match status" value="1"/>
</dbReference>
<dbReference type="GO" id="GO:0019867">
    <property type="term" value="C:outer membrane"/>
    <property type="evidence" value="ECO:0007669"/>
    <property type="project" value="InterPro"/>
</dbReference>
<feature type="domain" description="SusE outer membrane protein" evidence="1">
    <location>
        <begin position="26"/>
        <end position="130"/>
    </location>
</feature>
<dbReference type="GO" id="GO:2001070">
    <property type="term" value="F:starch binding"/>
    <property type="evidence" value="ECO:0007669"/>
    <property type="project" value="InterPro"/>
</dbReference>
<dbReference type="Gene3D" id="2.60.40.3620">
    <property type="match status" value="2"/>
</dbReference>
<dbReference type="RefSeq" id="WP_012792690.1">
    <property type="nucleotide sequence ID" value="NC_013132.1"/>
</dbReference>
<protein>
    <recommendedName>
        <fullName evidence="1">SusE outer membrane protein domain-containing protein</fullName>
    </recommendedName>
</protein>
<reference evidence="2 3" key="2">
    <citation type="journal article" date="2010" name="Stand. Genomic Sci.">
        <title>Complete genome sequence of Chitinophaga pinensis type strain (UQM 2034).</title>
        <authorList>
            <person name="Glavina Del Rio T."/>
            <person name="Abt B."/>
            <person name="Spring S."/>
            <person name="Lapidus A."/>
            <person name="Nolan M."/>
            <person name="Tice H."/>
            <person name="Copeland A."/>
            <person name="Cheng J.F."/>
            <person name="Chen F."/>
            <person name="Bruce D."/>
            <person name="Goodwin L."/>
            <person name="Pitluck S."/>
            <person name="Ivanova N."/>
            <person name="Mavromatis K."/>
            <person name="Mikhailova N."/>
            <person name="Pati A."/>
            <person name="Chen A."/>
            <person name="Palaniappan K."/>
            <person name="Land M."/>
            <person name="Hauser L."/>
            <person name="Chang Y.J."/>
            <person name="Jeffries C.D."/>
            <person name="Chain P."/>
            <person name="Saunders E."/>
            <person name="Detter J.C."/>
            <person name="Brettin T."/>
            <person name="Rohde M."/>
            <person name="Goker M."/>
            <person name="Bristow J."/>
            <person name="Eisen J.A."/>
            <person name="Markowitz V."/>
            <person name="Hugenholtz P."/>
            <person name="Kyrpides N.C."/>
            <person name="Klenk H.P."/>
            <person name="Lucas S."/>
        </authorList>
    </citation>
    <scope>NUCLEOTIDE SEQUENCE [LARGE SCALE GENOMIC DNA]</scope>
    <source>
        <strain evidence="3">ATCC 43595 / DSM 2588 / LMG 13176 / NBRC 15968 / NCIMB 11800 / UQM 2034</strain>
    </source>
</reference>
<dbReference type="InterPro" id="IPR025970">
    <property type="entry name" value="SusE"/>
</dbReference>
<evidence type="ECO:0000313" key="2">
    <source>
        <dbReference type="EMBL" id="ACU62522.1"/>
    </source>
</evidence>